<dbReference type="GO" id="GO:0016811">
    <property type="term" value="F:hydrolase activity, acting on carbon-nitrogen (but not peptide) bonds, in linear amides"/>
    <property type="evidence" value="ECO:0007669"/>
    <property type="project" value="TreeGrafter"/>
</dbReference>
<gene>
    <name evidence="1" type="ORF">EZ242_19535</name>
</gene>
<organism evidence="1 2">
    <name type="scientific">Ramlibacter rhizophilus</name>
    <dbReference type="NCBI Taxonomy" id="1781167"/>
    <lineage>
        <taxon>Bacteria</taxon>
        <taxon>Pseudomonadati</taxon>
        <taxon>Pseudomonadota</taxon>
        <taxon>Betaproteobacteria</taxon>
        <taxon>Burkholderiales</taxon>
        <taxon>Comamonadaceae</taxon>
        <taxon>Ramlibacter</taxon>
    </lineage>
</organism>
<evidence type="ECO:0000313" key="2">
    <source>
        <dbReference type="Proteomes" id="UP000297564"/>
    </source>
</evidence>
<reference evidence="1 2" key="1">
    <citation type="submission" date="2019-03" db="EMBL/GenBank/DDBJ databases">
        <title>Ramlibacter rhizophilus CCTCC AB2015357, whole genome shotgun sequence.</title>
        <authorList>
            <person name="Zhang X."/>
            <person name="Feng G."/>
            <person name="Zhu H."/>
        </authorList>
    </citation>
    <scope>NUCLEOTIDE SEQUENCE [LARGE SCALE GENOMIC DNA]</scope>
    <source>
        <strain evidence="1 2">CCTCC AB2015357</strain>
    </source>
</reference>
<dbReference type="Pfam" id="PF02585">
    <property type="entry name" value="PIG-L"/>
    <property type="match status" value="1"/>
</dbReference>
<name>A0A4Z0BG48_9BURK</name>
<dbReference type="Proteomes" id="UP000297564">
    <property type="component" value="Unassembled WGS sequence"/>
</dbReference>
<comment type="caution">
    <text evidence="1">The sequence shown here is derived from an EMBL/GenBank/DDBJ whole genome shotgun (WGS) entry which is preliminary data.</text>
</comment>
<evidence type="ECO:0000313" key="1">
    <source>
        <dbReference type="EMBL" id="TFY96868.1"/>
    </source>
</evidence>
<keyword evidence="2" id="KW-1185">Reference proteome</keyword>
<accession>A0A4Z0BG48</accession>
<dbReference type="SUPFAM" id="SSF102588">
    <property type="entry name" value="LmbE-like"/>
    <property type="match status" value="1"/>
</dbReference>
<dbReference type="AlphaFoldDB" id="A0A4Z0BG48"/>
<dbReference type="PANTHER" id="PTHR12993:SF30">
    <property type="entry name" value="N-ACETYL-ALPHA-D-GLUCOSAMINYL L-MALATE DEACETYLASE 1"/>
    <property type="match status" value="1"/>
</dbReference>
<dbReference type="Gene3D" id="3.40.50.10320">
    <property type="entry name" value="LmbE-like"/>
    <property type="match status" value="1"/>
</dbReference>
<dbReference type="EMBL" id="SMLL01000008">
    <property type="protein sequence ID" value="TFY96868.1"/>
    <property type="molecule type" value="Genomic_DNA"/>
</dbReference>
<dbReference type="OrthoDB" id="9816564at2"/>
<dbReference type="InterPro" id="IPR024078">
    <property type="entry name" value="LmbE-like_dom_sf"/>
</dbReference>
<proteinExistence type="predicted"/>
<protein>
    <submittedName>
        <fullName evidence="1">PIG-L family deacetylase</fullName>
    </submittedName>
</protein>
<sequence length="219" mass="24877">MIQLTLPGDSRAPLNVLCLGAHADDIEIGCGGTILQLLSARPNVHVSWVVFSGNAEREREAQAGAALFLERAASRRVMVRDFRDGYFPRLGAEMKEFMESVKQEVEPDLIFTHFRDDRHQDHRTISDLTWNTWRRHLVLEYEIPKYDGDLGAPNCFVPLPQSICARKAALICQVFRSEARKGWMTEDTFEALLRLRGIECAAPDKHAEAFHCRKLVLST</sequence>
<dbReference type="PANTHER" id="PTHR12993">
    <property type="entry name" value="N-ACETYLGLUCOSAMINYL-PHOSPHATIDYLINOSITOL DE-N-ACETYLASE-RELATED"/>
    <property type="match status" value="1"/>
</dbReference>
<dbReference type="InterPro" id="IPR003737">
    <property type="entry name" value="GlcNAc_PI_deacetylase-related"/>
</dbReference>
<dbReference type="RefSeq" id="WP_135286879.1">
    <property type="nucleotide sequence ID" value="NZ_SMLL01000008.1"/>
</dbReference>